<gene>
    <name evidence="1" type="ORF">GOBAR_AA39019</name>
</gene>
<sequence length="130" mass="15183">MGIEIDSTTVHEEIGPPRQMRLNSLRHFNSLRMMLSKFEAKKKNSEAFGNRKLLNKIKAISKDLYLDKNLPRTSFSALDTWSKPAGKTYYLELKTKLKNSNEVPSRKDNKSIWNWKPLNTFSNVRIRRLA</sequence>
<protein>
    <submittedName>
        <fullName evidence="1">Uncharacterized protein</fullName>
    </submittedName>
</protein>
<dbReference type="PANTHER" id="PTHR33414">
    <property type="entry name" value="PROTEIN PLASTID MOVEMENT IMPAIRED 1-RELATED 1"/>
    <property type="match status" value="1"/>
</dbReference>
<reference evidence="1 2" key="1">
    <citation type="submission" date="2015-01" db="EMBL/GenBank/DDBJ databases">
        <title>Genome of allotetraploid Gossypium barbadense reveals genomic plasticity and fiber elongation in cotton evolution.</title>
        <authorList>
            <person name="Chen X."/>
            <person name="Liu X."/>
            <person name="Zhao B."/>
            <person name="Zheng H."/>
            <person name="Hu Y."/>
            <person name="Lu G."/>
            <person name="Yang C."/>
            <person name="Chen J."/>
            <person name="Shan C."/>
            <person name="Zhang L."/>
            <person name="Zhou Y."/>
            <person name="Wang L."/>
            <person name="Guo W."/>
            <person name="Bai Y."/>
            <person name="Ruan J."/>
            <person name="Shangguan X."/>
            <person name="Mao Y."/>
            <person name="Jiang J."/>
            <person name="Zhu Y."/>
            <person name="Lei J."/>
            <person name="Kang H."/>
            <person name="Chen S."/>
            <person name="He X."/>
            <person name="Wang R."/>
            <person name="Wang Y."/>
            <person name="Chen J."/>
            <person name="Wang L."/>
            <person name="Yu S."/>
            <person name="Wang B."/>
            <person name="Wei J."/>
            <person name="Song S."/>
            <person name="Lu X."/>
            <person name="Gao Z."/>
            <person name="Gu W."/>
            <person name="Deng X."/>
            <person name="Ma D."/>
            <person name="Wang S."/>
            <person name="Liang W."/>
            <person name="Fang L."/>
            <person name="Cai C."/>
            <person name="Zhu X."/>
            <person name="Zhou B."/>
            <person name="Zhang Y."/>
            <person name="Chen Z."/>
            <person name="Xu S."/>
            <person name="Zhu R."/>
            <person name="Wang S."/>
            <person name="Zhang T."/>
            <person name="Zhao G."/>
        </authorList>
    </citation>
    <scope>NUCLEOTIDE SEQUENCE [LARGE SCALE GENOMIC DNA]</scope>
    <source>
        <strain evidence="2">cv. Xinhai21</strain>
        <tissue evidence="1">Leaf</tissue>
    </source>
</reference>
<organism evidence="1 2">
    <name type="scientific">Gossypium barbadense</name>
    <name type="common">Sea Island cotton</name>
    <name type="synonym">Hibiscus barbadensis</name>
    <dbReference type="NCBI Taxonomy" id="3634"/>
    <lineage>
        <taxon>Eukaryota</taxon>
        <taxon>Viridiplantae</taxon>
        <taxon>Streptophyta</taxon>
        <taxon>Embryophyta</taxon>
        <taxon>Tracheophyta</taxon>
        <taxon>Spermatophyta</taxon>
        <taxon>Magnoliopsida</taxon>
        <taxon>eudicotyledons</taxon>
        <taxon>Gunneridae</taxon>
        <taxon>Pentapetalae</taxon>
        <taxon>rosids</taxon>
        <taxon>malvids</taxon>
        <taxon>Malvales</taxon>
        <taxon>Malvaceae</taxon>
        <taxon>Malvoideae</taxon>
        <taxon>Gossypium</taxon>
    </lineage>
</organism>
<name>A0A2P5VS68_GOSBA</name>
<proteinExistence type="predicted"/>
<dbReference type="PANTHER" id="PTHR33414:SF1">
    <property type="entry name" value="PROTEIN PLASTID MOVEMENT IMPAIRED 1-RELATED 1"/>
    <property type="match status" value="1"/>
</dbReference>
<dbReference type="AlphaFoldDB" id="A0A2P5VS68"/>
<dbReference type="InterPro" id="IPR039614">
    <property type="entry name" value="PMI1-like"/>
</dbReference>
<evidence type="ECO:0000313" key="2">
    <source>
        <dbReference type="Proteomes" id="UP000239757"/>
    </source>
</evidence>
<dbReference type="EMBL" id="KZ671184">
    <property type="protein sequence ID" value="PPR81696.1"/>
    <property type="molecule type" value="Genomic_DNA"/>
</dbReference>
<accession>A0A2P5VS68</accession>
<dbReference type="Proteomes" id="UP000239757">
    <property type="component" value="Unassembled WGS sequence"/>
</dbReference>
<evidence type="ECO:0000313" key="1">
    <source>
        <dbReference type="EMBL" id="PPR81696.1"/>
    </source>
</evidence>